<evidence type="ECO:0000259" key="2">
    <source>
        <dbReference type="Pfam" id="PF01551"/>
    </source>
</evidence>
<dbReference type="InterPro" id="IPR011055">
    <property type="entry name" value="Dup_hybrid_motif"/>
</dbReference>
<dbReference type="EMBL" id="CP073347">
    <property type="protein sequence ID" value="UTW14162.1"/>
    <property type="molecule type" value="Genomic_DNA"/>
</dbReference>
<gene>
    <name evidence="4" type="ORF">KDW95_11210</name>
</gene>
<feature type="domain" description="Peptidase family M23 N-terminal" evidence="3">
    <location>
        <begin position="43"/>
        <end position="110"/>
    </location>
</feature>
<dbReference type="InterPro" id="IPR040487">
    <property type="entry name" value="Peptidase_M23_N"/>
</dbReference>
<keyword evidence="5" id="KW-1185">Reference proteome</keyword>
<dbReference type="CDD" id="cd12797">
    <property type="entry name" value="M23_peptidase"/>
    <property type="match status" value="1"/>
</dbReference>
<feature type="chain" id="PRO_5046604279" evidence="1">
    <location>
        <begin position="27"/>
        <end position="285"/>
    </location>
</feature>
<dbReference type="Pfam" id="PF18421">
    <property type="entry name" value="Peptidase_M23_N"/>
    <property type="match status" value="1"/>
</dbReference>
<dbReference type="PANTHER" id="PTHR21666:SF285">
    <property type="entry name" value="M23 FAMILY METALLOPEPTIDASE"/>
    <property type="match status" value="1"/>
</dbReference>
<evidence type="ECO:0000313" key="4">
    <source>
        <dbReference type="EMBL" id="UTW14162.1"/>
    </source>
</evidence>
<name>A0ABY5HSG2_9GAMM</name>
<reference evidence="4" key="1">
    <citation type="submission" date="2021-04" db="EMBL/GenBank/DDBJ databases">
        <title>Oceanospirillales bacteria with DddD are important DMSP degraders in coastal seawater.</title>
        <authorList>
            <person name="Liu J."/>
        </authorList>
    </citation>
    <scope>NUCLEOTIDE SEQUENCE</scope>
    <source>
        <strain evidence="4">D13-1</strain>
    </source>
</reference>
<dbReference type="Proteomes" id="UP001058461">
    <property type="component" value="Chromosome"/>
</dbReference>
<feature type="signal peptide" evidence="1">
    <location>
        <begin position="1"/>
        <end position="26"/>
    </location>
</feature>
<dbReference type="Gene3D" id="2.70.70.10">
    <property type="entry name" value="Glucose Permease (Domain IIA)"/>
    <property type="match status" value="1"/>
</dbReference>
<dbReference type="InterPro" id="IPR016047">
    <property type="entry name" value="M23ase_b-sheet_dom"/>
</dbReference>
<protein>
    <submittedName>
        <fullName evidence="4">Peptidoglycan DD-metalloendopeptidase family protein</fullName>
    </submittedName>
</protein>
<evidence type="ECO:0000313" key="5">
    <source>
        <dbReference type="Proteomes" id="UP001058461"/>
    </source>
</evidence>
<dbReference type="Pfam" id="PF01551">
    <property type="entry name" value="Peptidase_M23"/>
    <property type="match status" value="1"/>
</dbReference>
<evidence type="ECO:0000256" key="1">
    <source>
        <dbReference type="SAM" id="SignalP"/>
    </source>
</evidence>
<feature type="domain" description="M23ase beta-sheet core" evidence="2">
    <location>
        <begin position="184"/>
        <end position="278"/>
    </location>
</feature>
<evidence type="ECO:0000259" key="3">
    <source>
        <dbReference type="Pfam" id="PF18421"/>
    </source>
</evidence>
<dbReference type="PANTHER" id="PTHR21666">
    <property type="entry name" value="PEPTIDASE-RELATED"/>
    <property type="match status" value="1"/>
</dbReference>
<dbReference type="Gene3D" id="2.60.40.1590">
    <property type="entry name" value="Peptidoglycan hydrolase domains"/>
    <property type="match status" value="1"/>
</dbReference>
<dbReference type="InterPro" id="IPR050570">
    <property type="entry name" value="Cell_wall_metabolism_enzyme"/>
</dbReference>
<organism evidence="4 5">
    <name type="scientific">Marinobacterium rhizophilum</name>
    <dbReference type="NCBI Taxonomy" id="420402"/>
    <lineage>
        <taxon>Bacteria</taxon>
        <taxon>Pseudomonadati</taxon>
        <taxon>Pseudomonadota</taxon>
        <taxon>Gammaproteobacteria</taxon>
        <taxon>Oceanospirillales</taxon>
        <taxon>Oceanospirillaceae</taxon>
        <taxon>Marinobacterium</taxon>
    </lineage>
</organism>
<dbReference type="RefSeq" id="WP_255856354.1">
    <property type="nucleotide sequence ID" value="NZ_CP073347.1"/>
</dbReference>
<dbReference type="SUPFAM" id="SSF51261">
    <property type="entry name" value="Duplicated hybrid motif"/>
    <property type="match status" value="1"/>
</dbReference>
<accession>A0ABY5HSG2</accession>
<keyword evidence="1" id="KW-0732">Signal</keyword>
<proteinExistence type="predicted"/>
<sequence length="285" mass="30885">MRAPLLSLLLLLCVPGSLLQGKTAHAAQPAASPAIQLPQESRVPGGVALVPFQASATPRVSYQGNRVLSVPQAAPGQWLAVVGIPLDADASLPQQLDINGKALAFDIEDKTYKAQYLTIKNQRHVDPDPEDLKRWAREKAEMDAAFSYWSEPAHPVLQFTLPAQGRFSSPFGLKRYFNQQPRNPHSGLDIAAPEGTPIQAPAPGVVRATGNYFFNGNTVILDHGFGLTSLYCHLSRIDVRPGQTLSPGEQLGLVGKTGRVTGAHLHWSLSLNNVRVDPLLFIDKK</sequence>